<dbReference type="EMBL" id="MHTT01000010">
    <property type="protein sequence ID" value="OHA65848.1"/>
    <property type="molecule type" value="Genomic_DNA"/>
</dbReference>
<dbReference type="Proteomes" id="UP000178065">
    <property type="component" value="Unassembled WGS sequence"/>
</dbReference>
<sequence>MKKNLKVPKVKSEDRERDFWAKVNLADYFESSDFEKASFPNLKPTSRAISLRIPDHILTRLKERANEINVPYQSLMKEYIAEGIVRDRSNSTYKA</sequence>
<dbReference type="AlphaFoldDB" id="A0A1G2QZR2"/>
<proteinExistence type="predicted"/>
<evidence type="ECO:0000313" key="2">
    <source>
        <dbReference type="Proteomes" id="UP000178065"/>
    </source>
</evidence>
<gene>
    <name evidence="1" type="ORF">A2672_02675</name>
</gene>
<evidence type="ECO:0008006" key="3">
    <source>
        <dbReference type="Google" id="ProtNLM"/>
    </source>
</evidence>
<dbReference type="STRING" id="1802448.A2672_02675"/>
<dbReference type="InterPro" id="IPR022148">
    <property type="entry name" value="CopG_antitoxin"/>
</dbReference>
<reference evidence="1 2" key="1">
    <citation type="journal article" date="2016" name="Nat. Commun.">
        <title>Thousands of microbial genomes shed light on interconnected biogeochemical processes in an aquifer system.</title>
        <authorList>
            <person name="Anantharaman K."/>
            <person name="Brown C.T."/>
            <person name="Hug L.A."/>
            <person name="Sharon I."/>
            <person name="Castelle C.J."/>
            <person name="Probst A.J."/>
            <person name="Thomas B.C."/>
            <person name="Singh A."/>
            <person name="Wilkins M.J."/>
            <person name="Karaoz U."/>
            <person name="Brodie E.L."/>
            <person name="Williams K.H."/>
            <person name="Hubbard S.S."/>
            <person name="Banfield J.F."/>
        </authorList>
    </citation>
    <scope>NUCLEOTIDE SEQUENCE [LARGE SCALE GENOMIC DNA]</scope>
</reference>
<protein>
    <recommendedName>
        <fullName evidence="3">CopG family transcriptional regulator</fullName>
    </recommendedName>
</protein>
<accession>A0A1G2QZR2</accession>
<evidence type="ECO:0000313" key="1">
    <source>
        <dbReference type="EMBL" id="OHA65848.1"/>
    </source>
</evidence>
<comment type="caution">
    <text evidence="1">The sequence shown here is derived from an EMBL/GenBank/DDBJ whole genome shotgun (WGS) entry which is preliminary data.</text>
</comment>
<dbReference type="Pfam" id="PF12441">
    <property type="entry name" value="CopG_antitoxin"/>
    <property type="match status" value="1"/>
</dbReference>
<name>A0A1G2QZR2_9BACT</name>
<organism evidence="1 2">
    <name type="scientific">Candidatus Wildermuthbacteria bacterium RIFCSPHIGHO2_01_FULL_49_22b</name>
    <dbReference type="NCBI Taxonomy" id="1802448"/>
    <lineage>
        <taxon>Bacteria</taxon>
        <taxon>Candidatus Wildermuthiibacteriota</taxon>
    </lineage>
</organism>